<dbReference type="InterPro" id="IPR037939">
    <property type="entry name" value="CRADD"/>
</dbReference>
<accession>A0A8B8BYS5</accession>
<dbReference type="InterPro" id="IPR041249">
    <property type="entry name" value="HEPN_DZIP3"/>
</dbReference>
<sequence>MFYLDILNSKEYSERYCKASIIPWISSFGSCEKNAPAEGKMNNANSRRTTSTPDLTTAPVSSKRILDTLAITASFVFLKENLIFESVEDRVLEEGLVLDREKDDYIFKKPRSRQFSVERLIKLLITKDKSTEFIKILKQMECHQHVYEKIQENRQWAQQPMFQDSINNGHIISVTEEMLQRHFTLFYMELEPRAIADEMFQKGHISANEHDDVTEFTTKYKRTKELFNILRKRPGLYYHLSCVLQSLKRYSVLNKMTEKRSVTSRPCEHVLCVRQNFILLLENLSGDKDEIPMIDHMYGYLDADNLSDILHQASSRRQKSKLLKILMIKGEEPCFELLNVLENDHRNADLLSNMEKRCEYMKKRGKPPLENWMAHLDISCLQEHSDIIRNELNALYISDKLFEEMAVTFIDHDKITEAKQRRKQMDSLLKIVKENKHDCFNVFLFILQTEEYDSVLCELKGSGSETRKKEMNENFVCSLSHIIWKQTNSPDNKPIEVRLAAKKNPTVEQALYQHVVSNDIGVFEEAIMHGQTNIENVSVGSVVLQLRPVTDEAVQTLLNAKENNALLNMIFGMLNQAKIYEIMASSESLELKVQVCYAKPDQGDPKPYINTGKTDLIKKQIRVHRKKLLSELEPEALFSVLSKSPAFPQESIDEMRKEKTCFQRIEQLLRFVENESSQIVDEFSLALKNVGYVDIVKLIDPSDLHSNAETIRKRIAFNYKNILDEMQITLARETLSTCIGDIASIQENIMPKHGNHKQRMHKFLQFILQEDHNVMQFEKMMQQNGLEELLNKTGSAQANSAEIKDIEVNVIDGHCATSEDVLFESMITLSFTTEGVTNIPQNVKERVEELQTLRHGSLKRGHPSEDKGDPWFLREPDRKLFKPYHRVPRFISSVRKISPDNEGSYGANKDLSGDPGRSTAPIFTLTKPAENYCRLCQLILTVCSDLFRDILSRHIQPVNLRGVLDKNKKTLLKILRIHEHKILLFPQSGGQSLSAKDMDLTILYTLLRNICGIPQHQNGWGNTPKIGDISLAACIERIREQKNAIESHSKIGEIDDIRFQDIWMKLQTDIVNIEKELIGGDMYERAVKVLLSCDLTPFKALGSVNDFSHLTPAKALEIANDFSHLTPAKALESANDFSRLYLINLLRQTI</sequence>
<dbReference type="GO" id="GO:0002020">
    <property type="term" value="F:protease binding"/>
    <property type="evidence" value="ECO:0007669"/>
    <property type="project" value="InterPro"/>
</dbReference>
<evidence type="ECO:0000313" key="3">
    <source>
        <dbReference type="RefSeq" id="XP_022307999.1"/>
    </source>
</evidence>
<dbReference type="InterPro" id="IPR011029">
    <property type="entry name" value="DEATH-like_dom_sf"/>
</dbReference>
<proteinExistence type="predicted"/>
<name>A0A8B8BYS5_CRAVI</name>
<reference evidence="3" key="1">
    <citation type="submission" date="2025-08" db="UniProtKB">
        <authorList>
            <consortium name="RefSeq"/>
        </authorList>
    </citation>
    <scope>IDENTIFICATION</scope>
    <source>
        <tissue evidence="3">Whole sample</tissue>
    </source>
</reference>
<organism evidence="2 3">
    <name type="scientific">Crassostrea virginica</name>
    <name type="common">Eastern oyster</name>
    <dbReference type="NCBI Taxonomy" id="6565"/>
    <lineage>
        <taxon>Eukaryota</taxon>
        <taxon>Metazoa</taxon>
        <taxon>Spiralia</taxon>
        <taxon>Lophotrochozoa</taxon>
        <taxon>Mollusca</taxon>
        <taxon>Bivalvia</taxon>
        <taxon>Autobranchia</taxon>
        <taxon>Pteriomorphia</taxon>
        <taxon>Ostreida</taxon>
        <taxon>Ostreoidea</taxon>
        <taxon>Ostreidae</taxon>
        <taxon>Crassostrea</taxon>
    </lineage>
</organism>
<gene>
    <name evidence="3" type="primary">LOC111114000</name>
</gene>
<dbReference type="Proteomes" id="UP000694844">
    <property type="component" value="Chromosome 9"/>
</dbReference>
<dbReference type="PANTHER" id="PTHR15034:SF5">
    <property type="entry name" value="DEATH DOMAIN-CONTAINING PROTEIN CRADD"/>
    <property type="match status" value="1"/>
</dbReference>
<dbReference type="PANTHER" id="PTHR15034">
    <property type="entry name" value="DEATH DOMAIN-CONTAINING PROTEIN CRADD"/>
    <property type="match status" value="1"/>
</dbReference>
<dbReference type="SUPFAM" id="SSF47986">
    <property type="entry name" value="DEATH domain"/>
    <property type="match status" value="3"/>
</dbReference>
<keyword evidence="2" id="KW-1185">Reference proteome</keyword>
<evidence type="ECO:0000259" key="1">
    <source>
        <dbReference type="Pfam" id="PF18738"/>
    </source>
</evidence>
<dbReference type="Pfam" id="PF18738">
    <property type="entry name" value="HEPN_DZIP3"/>
    <property type="match status" value="1"/>
</dbReference>
<dbReference type="KEGG" id="cvn:111114000"/>
<dbReference type="GeneID" id="111114000"/>
<dbReference type="OrthoDB" id="5958466at2759"/>
<feature type="domain" description="DZIP3-like HEPN" evidence="1">
    <location>
        <begin position="958"/>
        <end position="1076"/>
    </location>
</feature>
<protein>
    <submittedName>
        <fullName evidence="3">Uncharacterized protein LOC111114000</fullName>
    </submittedName>
</protein>
<dbReference type="CDD" id="cd01671">
    <property type="entry name" value="CARD"/>
    <property type="match status" value="2"/>
</dbReference>
<dbReference type="Gene3D" id="1.10.533.10">
    <property type="entry name" value="Death Domain, Fas"/>
    <property type="match status" value="4"/>
</dbReference>
<dbReference type="RefSeq" id="XP_022307999.1">
    <property type="nucleotide sequence ID" value="XM_022452291.1"/>
</dbReference>
<evidence type="ECO:0000313" key="2">
    <source>
        <dbReference type="Proteomes" id="UP000694844"/>
    </source>
</evidence>
<dbReference type="GO" id="GO:0070513">
    <property type="term" value="F:death domain binding"/>
    <property type="evidence" value="ECO:0007669"/>
    <property type="project" value="InterPro"/>
</dbReference>
<dbReference type="AlphaFoldDB" id="A0A8B8BYS5"/>